<comment type="caution">
    <text evidence="2">The sequence shown here is derived from an EMBL/GenBank/DDBJ whole genome shotgun (WGS) entry which is preliminary data.</text>
</comment>
<feature type="transmembrane region" description="Helical" evidence="1">
    <location>
        <begin position="104"/>
        <end position="125"/>
    </location>
</feature>
<organism evidence="2 3">
    <name type="scientific">Hyphomonas johnsonii MHS-2</name>
    <dbReference type="NCBI Taxonomy" id="1280950"/>
    <lineage>
        <taxon>Bacteria</taxon>
        <taxon>Pseudomonadati</taxon>
        <taxon>Pseudomonadota</taxon>
        <taxon>Alphaproteobacteria</taxon>
        <taxon>Hyphomonadales</taxon>
        <taxon>Hyphomonadaceae</taxon>
        <taxon>Hyphomonas</taxon>
    </lineage>
</organism>
<accession>A0A059FCD8</accession>
<feature type="transmembrane region" description="Helical" evidence="1">
    <location>
        <begin position="319"/>
        <end position="336"/>
    </location>
</feature>
<name>A0A059FCD8_9PROT</name>
<feature type="transmembrane region" description="Helical" evidence="1">
    <location>
        <begin position="200"/>
        <end position="219"/>
    </location>
</feature>
<proteinExistence type="predicted"/>
<dbReference type="STRING" id="1280950.HJO_15548"/>
<dbReference type="InterPro" id="IPR036259">
    <property type="entry name" value="MFS_trans_sf"/>
</dbReference>
<feature type="transmembrane region" description="Helical" evidence="1">
    <location>
        <begin position="59"/>
        <end position="80"/>
    </location>
</feature>
<evidence type="ECO:0000313" key="3">
    <source>
        <dbReference type="Proteomes" id="UP000025171"/>
    </source>
</evidence>
<dbReference type="AlphaFoldDB" id="A0A059FCD8"/>
<feature type="transmembrane region" description="Helical" evidence="1">
    <location>
        <begin position="342"/>
        <end position="360"/>
    </location>
</feature>
<dbReference type="RefSeq" id="WP_035618807.1">
    <property type="nucleotide sequence ID" value="NZ_ARYK01000010.1"/>
</dbReference>
<gene>
    <name evidence="2" type="ORF">HJO_15548</name>
</gene>
<keyword evidence="3" id="KW-1185">Reference proteome</keyword>
<dbReference type="SUPFAM" id="SSF103473">
    <property type="entry name" value="MFS general substrate transporter"/>
    <property type="match status" value="1"/>
</dbReference>
<feature type="transmembrane region" description="Helical" evidence="1">
    <location>
        <begin position="381"/>
        <end position="405"/>
    </location>
</feature>
<dbReference type="eggNOG" id="COG2814">
    <property type="taxonomic scope" value="Bacteria"/>
</dbReference>
<dbReference type="Gene3D" id="1.20.1250.20">
    <property type="entry name" value="MFS general substrate transporter like domains"/>
    <property type="match status" value="1"/>
</dbReference>
<dbReference type="PANTHER" id="PTHR23526">
    <property type="entry name" value="INTEGRAL MEMBRANE TRANSPORT PROTEIN-RELATED"/>
    <property type="match status" value="1"/>
</dbReference>
<keyword evidence="1" id="KW-1133">Transmembrane helix</keyword>
<dbReference type="OrthoDB" id="1117124at2"/>
<feature type="transmembrane region" description="Helical" evidence="1">
    <location>
        <begin position="171"/>
        <end position="194"/>
    </location>
</feature>
<reference evidence="2 3" key="1">
    <citation type="journal article" date="2014" name="Antonie Van Leeuwenhoek">
        <title>Hyphomonas beringensis sp. nov. and Hyphomonas chukchiensis sp. nov., isolated from surface seawater of the Bering Sea and Chukchi Sea.</title>
        <authorList>
            <person name="Li C."/>
            <person name="Lai Q."/>
            <person name="Li G."/>
            <person name="Dong C."/>
            <person name="Wang J."/>
            <person name="Liao Y."/>
            <person name="Shao Z."/>
        </authorList>
    </citation>
    <scope>NUCLEOTIDE SEQUENCE [LARGE SCALE GENOMIC DNA]</scope>
    <source>
        <strain evidence="2 3">MHS-2</strain>
    </source>
</reference>
<sequence length="438" mass="44247">MGRTTHDIVFEMLTSGDDGRVCKDIPEAACAEEARSFTTHVLALSTSKVADGLIDPKLVLSWLLATLGAPTLFIGLLVPVREAGSLLPQLFTAGALRQMPVRKWAWAAGSLVQGLSALAIAVAALTLKGAAAGMAVIAALAVLAIARSVCSVTYKDVLGKTVSKSRRGSATGAATTVGAAAVLAYGALLASGTIARMDLVTGGLIGAGIFWIVGAAIFLQLREVHGATEGGGNPISAAFGNLGLLASDAQLRRFIAVRALLVSTALAPPFMVAMAAHESGPDGSDGFGGLGLLVIASAGAGLLSSYVWGRLADKSSRKVLILTSAAATLALCATLGLDAAGLLGSTWALPLVLFALMIAYQGVRLGRSTHLVDMATLDTRAAYTALSNTVIGGILVFGGAFSLVAEYAGEAVVIGLLAAMSALALPVALGLEEVQAVT</sequence>
<keyword evidence="1" id="KW-0472">Membrane</keyword>
<feature type="transmembrane region" description="Helical" evidence="1">
    <location>
        <begin position="411"/>
        <end position="431"/>
    </location>
</feature>
<feature type="transmembrane region" description="Helical" evidence="1">
    <location>
        <begin position="287"/>
        <end position="307"/>
    </location>
</feature>
<evidence type="ECO:0000256" key="1">
    <source>
        <dbReference type="SAM" id="Phobius"/>
    </source>
</evidence>
<protein>
    <submittedName>
        <fullName evidence="2">Major facilitator superfamily permease</fullName>
    </submittedName>
</protein>
<feature type="transmembrane region" description="Helical" evidence="1">
    <location>
        <begin position="255"/>
        <end position="275"/>
    </location>
</feature>
<evidence type="ECO:0000313" key="2">
    <source>
        <dbReference type="EMBL" id="KCZ88290.1"/>
    </source>
</evidence>
<dbReference type="EMBL" id="ARYK01000010">
    <property type="protein sequence ID" value="KCZ88290.1"/>
    <property type="molecule type" value="Genomic_DNA"/>
</dbReference>
<dbReference type="InterPro" id="IPR052528">
    <property type="entry name" value="Sugar_transport-like"/>
</dbReference>
<keyword evidence="1" id="KW-0812">Transmembrane</keyword>
<dbReference type="PATRIC" id="fig|1280950.3.peg.3121"/>
<dbReference type="PANTHER" id="PTHR23526:SF4">
    <property type="entry name" value="INTEGRAL MEMBRANE TRANSPORT PROTEIN"/>
    <property type="match status" value="1"/>
</dbReference>
<dbReference type="Proteomes" id="UP000025171">
    <property type="component" value="Unassembled WGS sequence"/>
</dbReference>
<feature type="transmembrane region" description="Helical" evidence="1">
    <location>
        <begin position="131"/>
        <end position="150"/>
    </location>
</feature>